<keyword evidence="1" id="KW-0472">Membrane</keyword>
<dbReference type="RefSeq" id="WP_188937929.1">
    <property type="nucleotide sequence ID" value="NZ_BMIA01000004.1"/>
</dbReference>
<keyword evidence="1" id="KW-1133">Transmembrane helix</keyword>
<gene>
    <name evidence="3" type="ORF">GCM10007423_51870</name>
</gene>
<sequence length="374" mass="42574">MAFLQPYMLWGMLAVAVPVAIHFWYQKKGKTIEWAAMRWLGEQTTPQQRGIRLNEVWLMILRCLVVLLLALILSKPAADWFKNAGKPEVIHLVQADRLVTDTYRFELKKAQRNGEHIYWLGARPEKVNDLAVKPVGTSWSGFLQQNINALAGGNAKDFRLYFRNDRGLEGFSPVYVPGEYQLFPAVDSSQKKQVDILKNRPPHNGTLHVLLDYRDAAERHTVRAALSALSEVYGFSFEIEEKKGSVDHYDWVFTDRQWPDPQPGTTYVVSGNAPRWNAPANVIQLRDTLRMADSELVESGRLPEWLGDLLVEHLDFRTTNPPLSRGQLKALFKKVAASGAQEEAVLRPWLLLILILLMAAERWLALRKTGRSHG</sequence>
<dbReference type="InterPro" id="IPR011933">
    <property type="entry name" value="Double_TM_dom"/>
</dbReference>
<feature type="transmembrane region" description="Helical" evidence="1">
    <location>
        <begin position="6"/>
        <end position="25"/>
    </location>
</feature>
<feature type="domain" description="Aerotolerance regulator N-terminal" evidence="2">
    <location>
        <begin position="1"/>
        <end position="76"/>
    </location>
</feature>
<reference evidence="4" key="1">
    <citation type="journal article" date="2019" name="Int. J. Syst. Evol. Microbiol.">
        <title>The Global Catalogue of Microorganisms (GCM) 10K type strain sequencing project: providing services to taxonomists for standard genome sequencing and annotation.</title>
        <authorList>
            <consortium name="The Broad Institute Genomics Platform"/>
            <consortium name="The Broad Institute Genome Sequencing Center for Infectious Disease"/>
            <person name="Wu L."/>
            <person name="Ma J."/>
        </authorList>
    </citation>
    <scope>NUCLEOTIDE SEQUENCE [LARGE SCALE GENOMIC DNA]</scope>
    <source>
        <strain evidence="4">CGMCC 1.15288</strain>
    </source>
</reference>
<dbReference type="InterPro" id="IPR024163">
    <property type="entry name" value="Aerotolerance_reg_N"/>
</dbReference>
<dbReference type="PANTHER" id="PTHR37464">
    <property type="entry name" value="BLL2463 PROTEIN"/>
    <property type="match status" value="1"/>
</dbReference>
<keyword evidence="1" id="KW-0812">Transmembrane</keyword>
<keyword evidence="4" id="KW-1185">Reference proteome</keyword>
<dbReference type="Pfam" id="PF07584">
    <property type="entry name" value="BatA"/>
    <property type="match status" value="1"/>
</dbReference>
<dbReference type="NCBIfam" id="TIGR02226">
    <property type="entry name" value="two_anch"/>
    <property type="match status" value="1"/>
</dbReference>
<comment type="caution">
    <text evidence="3">The sequence shown here is derived from an EMBL/GenBank/DDBJ whole genome shotgun (WGS) entry which is preliminary data.</text>
</comment>
<evidence type="ECO:0000256" key="1">
    <source>
        <dbReference type="SAM" id="Phobius"/>
    </source>
</evidence>
<evidence type="ECO:0000259" key="2">
    <source>
        <dbReference type="Pfam" id="PF07584"/>
    </source>
</evidence>
<protein>
    <recommendedName>
        <fullName evidence="2">Aerotolerance regulator N-terminal domain-containing protein</fullName>
    </recommendedName>
</protein>
<feature type="transmembrane region" description="Helical" evidence="1">
    <location>
        <begin position="56"/>
        <end position="73"/>
    </location>
</feature>
<dbReference type="EMBL" id="BMIA01000004">
    <property type="protein sequence ID" value="GGH49685.1"/>
    <property type="molecule type" value="Genomic_DNA"/>
</dbReference>
<accession>A0ABQ1Z6D4</accession>
<dbReference type="Proteomes" id="UP000600214">
    <property type="component" value="Unassembled WGS sequence"/>
</dbReference>
<evidence type="ECO:0000313" key="3">
    <source>
        <dbReference type="EMBL" id="GGH49685.1"/>
    </source>
</evidence>
<organism evidence="3 4">
    <name type="scientific">Dyadobacter endophyticus</name>
    <dbReference type="NCBI Taxonomy" id="1749036"/>
    <lineage>
        <taxon>Bacteria</taxon>
        <taxon>Pseudomonadati</taxon>
        <taxon>Bacteroidota</taxon>
        <taxon>Cytophagia</taxon>
        <taxon>Cytophagales</taxon>
        <taxon>Spirosomataceae</taxon>
        <taxon>Dyadobacter</taxon>
    </lineage>
</organism>
<name>A0ABQ1Z6D4_9BACT</name>
<proteinExistence type="predicted"/>
<evidence type="ECO:0000313" key="4">
    <source>
        <dbReference type="Proteomes" id="UP000600214"/>
    </source>
</evidence>
<dbReference type="PANTHER" id="PTHR37464:SF1">
    <property type="entry name" value="BLL2463 PROTEIN"/>
    <property type="match status" value="1"/>
</dbReference>